<dbReference type="PROSITE" id="PS50090">
    <property type="entry name" value="MYB_LIKE"/>
    <property type="match status" value="2"/>
</dbReference>
<dbReference type="OrthoDB" id="2143914at2759"/>
<dbReference type="InterPro" id="IPR050560">
    <property type="entry name" value="MYB_TF"/>
</dbReference>
<dbReference type="FunFam" id="1.10.10.60:FF:000010">
    <property type="entry name" value="Transcriptional activator Myb isoform A"/>
    <property type="match status" value="1"/>
</dbReference>
<evidence type="ECO:0000313" key="11">
    <source>
        <dbReference type="Proteomes" id="UP000694251"/>
    </source>
</evidence>
<dbReference type="Pfam" id="PF13921">
    <property type="entry name" value="Myb_DNA-bind_6"/>
    <property type="match status" value="1"/>
</dbReference>
<sequence length="274" mass="31427">MESALVAFKRPSNEVQEEINSLLSRRWTLSEDLKLKELVAVSGPRKWTQIGKQMQGRTGKTCRSRWYNHLDPRIRNDAFSDEEEKLLIKAYNEWGCQWSRIARLFRGRTDRQMQKLWRKVMKKLKKTSTSIHELIANDKREGFLRDESRKMPQEETTHLEAYKYLKETRQYLAHQRHFYNIPTGYLPMSTPHVSTISQPSSSSSLPSKPEDAFTPHASISQPSSSSLPSKPEDAFTPHVSISQPSSSSSLPSKSEEAKANVPVKYIDFLGVGNS</sequence>
<dbReference type="InterPro" id="IPR017930">
    <property type="entry name" value="Myb_dom"/>
</dbReference>
<dbReference type="GO" id="GO:0000981">
    <property type="term" value="F:DNA-binding transcription factor activity, RNA polymerase II-specific"/>
    <property type="evidence" value="ECO:0007669"/>
    <property type="project" value="TreeGrafter"/>
</dbReference>
<organism evidence="10 11">
    <name type="scientific">Arabidopsis suecica</name>
    <name type="common">Swedish thale-cress</name>
    <name type="synonym">Cardaminopsis suecica</name>
    <dbReference type="NCBI Taxonomy" id="45249"/>
    <lineage>
        <taxon>Eukaryota</taxon>
        <taxon>Viridiplantae</taxon>
        <taxon>Streptophyta</taxon>
        <taxon>Embryophyta</taxon>
        <taxon>Tracheophyta</taxon>
        <taxon>Spermatophyta</taxon>
        <taxon>Magnoliopsida</taxon>
        <taxon>eudicotyledons</taxon>
        <taxon>Gunneridae</taxon>
        <taxon>Pentapetalae</taxon>
        <taxon>rosids</taxon>
        <taxon>malvids</taxon>
        <taxon>Brassicales</taxon>
        <taxon>Brassicaceae</taxon>
        <taxon>Camelineae</taxon>
        <taxon>Arabidopsis</taxon>
    </lineage>
</organism>
<evidence type="ECO:0000256" key="3">
    <source>
        <dbReference type="ARBA" id="ARBA00023015"/>
    </source>
</evidence>
<dbReference type="AlphaFoldDB" id="A0A8T1YR51"/>
<proteinExistence type="predicted"/>
<evidence type="ECO:0000259" key="8">
    <source>
        <dbReference type="PROSITE" id="PS50090"/>
    </source>
</evidence>
<feature type="domain" description="Myb-like" evidence="8">
    <location>
        <begin position="26"/>
        <end position="70"/>
    </location>
</feature>
<keyword evidence="3" id="KW-0805">Transcription regulation</keyword>
<comment type="caution">
    <text evidence="10">The sequence shown here is derived from an EMBL/GenBank/DDBJ whole genome shotgun (WGS) entry which is preliminary data.</text>
</comment>
<dbReference type="InterPro" id="IPR001005">
    <property type="entry name" value="SANT/Myb"/>
</dbReference>
<dbReference type="GO" id="GO:0005634">
    <property type="term" value="C:nucleus"/>
    <property type="evidence" value="ECO:0007669"/>
    <property type="project" value="UniProtKB-SubCell"/>
</dbReference>
<keyword evidence="11" id="KW-1185">Reference proteome</keyword>
<dbReference type="GO" id="GO:0000978">
    <property type="term" value="F:RNA polymerase II cis-regulatory region sequence-specific DNA binding"/>
    <property type="evidence" value="ECO:0007669"/>
    <property type="project" value="TreeGrafter"/>
</dbReference>
<dbReference type="PROSITE" id="PS51294">
    <property type="entry name" value="HTH_MYB"/>
    <property type="match status" value="2"/>
</dbReference>
<keyword evidence="6" id="KW-0539">Nucleus</keyword>
<evidence type="ECO:0000256" key="5">
    <source>
        <dbReference type="ARBA" id="ARBA00023163"/>
    </source>
</evidence>
<feature type="compositionally biased region" description="Low complexity" evidence="7">
    <location>
        <begin position="192"/>
        <end position="207"/>
    </location>
</feature>
<feature type="region of interest" description="Disordered" evidence="7">
    <location>
        <begin position="192"/>
        <end position="257"/>
    </location>
</feature>
<evidence type="ECO:0000256" key="1">
    <source>
        <dbReference type="ARBA" id="ARBA00004123"/>
    </source>
</evidence>
<reference evidence="10 11" key="1">
    <citation type="submission" date="2020-12" db="EMBL/GenBank/DDBJ databases">
        <title>Concerted genomic and epigenomic changes stabilize Arabidopsis allopolyploids.</title>
        <authorList>
            <person name="Chen Z."/>
        </authorList>
    </citation>
    <scope>NUCLEOTIDE SEQUENCE [LARGE SCALE GENOMIC DNA]</scope>
    <source>
        <strain evidence="10">As9502</strain>
        <tissue evidence="10">Leaf</tissue>
    </source>
</reference>
<feature type="domain" description="HTH myb-type" evidence="9">
    <location>
        <begin position="19"/>
        <end position="74"/>
    </location>
</feature>
<dbReference type="EMBL" id="JAEFBJ010000012">
    <property type="protein sequence ID" value="KAG7548600.1"/>
    <property type="molecule type" value="Genomic_DNA"/>
</dbReference>
<gene>
    <name evidence="10" type="ORF">ISN44_As12g037710</name>
</gene>
<accession>A0A8T1YR51</accession>
<comment type="subcellular location">
    <subcellularLocation>
        <location evidence="1">Nucleus</location>
    </subcellularLocation>
</comment>
<dbReference type="SMART" id="SM00717">
    <property type="entry name" value="SANT"/>
    <property type="match status" value="2"/>
</dbReference>
<dbReference type="PANTHER" id="PTHR45614">
    <property type="entry name" value="MYB PROTEIN-RELATED"/>
    <property type="match status" value="1"/>
</dbReference>
<evidence type="ECO:0000256" key="7">
    <source>
        <dbReference type="SAM" id="MobiDB-lite"/>
    </source>
</evidence>
<evidence type="ECO:0000313" key="10">
    <source>
        <dbReference type="EMBL" id="KAG7548600.1"/>
    </source>
</evidence>
<evidence type="ECO:0000256" key="4">
    <source>
        <dbReference type="ARBA" id="ARBA00023125"/>
    </source>
</evidence>
<keyword evidence="5" id="KW-0804">Transcription</keyword>
<evidence type="ECO:0000256" key="2">
    <source>
        <dbReference type="ARBA" id="ARBA00022737"/>
    </source>
</evidence>
<feature type="domain" description="Myb-like" evidence="8">
    <location>
        <begin position="71"/>
        <end position="121"/>
    </location>
</feature>
<feature type="compositionally biased region" description="Low complexity" evidence="7">
    <location>
        <begin position="215"/>
        <end position="229"/>
    </location>
</feature>
<name>A0A8T1YR51_ARASU</name>
<dbReference type="CDD" id="cd00167">
    <property type="entry name" value="SANT"/>
    <property type="match status" value="2"/>
</dbReference>
<evidence type="ECO:0000256" key="6">
    <source>
        <dbReference type="ARBA" id="ARBA00023242"/>
    </source>
</evidence>
<protein>
    <submittedName>
        <fullName evidence="10">SANT/Myb domain</fullName>
    </submittedName>
</protein>
<evidence type="ECO:0000259" key="9">
    <source>
        <dbReference type="PROSITE" id="PS51294"/>
    </source>
</evidence>
<keyword evidence="4" id="KW-0238">DNA-binding</keyword>
<dbReference type="PANTHER" id="PTHR45614:SF259">
    <property type="entry name" value="MYB DOMAIN PROTEIN 89-RELATED"/>
    <property type="match status" value="1"/>
</dbReference>
<dbReference type="Proteomes" id="UP000694251">
    <property type="component" value="Chromosome 12"/>
</dbReference>
<keyword evidence="2" id="KW-0677">Repeat</keyword>
<feature type="domain" description="HTH myb-type" evidence="9">
    <location>
        <begin position="78"/>
        <end position="125"/>
    </location>
</feature>
<feature type="compositionally biased region" description="Low complexity" evidence="7">
    <location>
        <begin position="240"/>
        <end position="252"/>
    </location>
</feature>